<dbReference type="EMBL" id="JAACJK010000057">
    <property type="protein sequence ID" value="KAF5336852.1"/>
    <property type="molecule type" value="Genomic_DNA"/>
</dbReference>
<evidence type="ECO:0000259" key="3">
    <source>
        <dbReference type="Pfam" id="PF24883"/>
    </source>
</evidence>
<dbReference type="InterPro" id="IPR056884">
    <property type="entry name" value="NPHP3-like_N"/>
</dbReference>
<name>A0A8H5FHK9_9AGAR</name>
<dbReference type="Proteomes" id="UP000541558">
    <property type="component" value="Unassembled WGS sequence"/>
</dbReference>
<accession>A0A8H5FHK9</accession>
<evidence type="ECO:0000313" key="5">
    <source>
        <dbReference type="Proteomes" id="UP000541558"/>
    </source>
</evidence>
<feature type="region of interest" description="Disordered" evidence="2">
    <location>
        <begin position="1"/>
        <end position="28"/>
    </location>
</feature>
<dbReference type="Pfam" id="PF24883">
    <property type="entry name" value="NPHP3_N"/>
    <property type="match status" value="1"/>
</dbReference>
<keyword evidence="5" id="KW-1185">Reference proteome</keyword>
<sequence>MSPPSSKFLGDRKASEEPLLPSDRGRLKHPHHYERLGVAPILVGLFRSSEKVKQEAQDLKKREEAATSVIDDNSVVLSNAEWQEYKSVNDRLEYDKLKLTEVESSPRTLFPSIARARWSERWRIDICKVERMSQILGLLNHSGEQTTTSKLKKQNREERRQRGLEPVSEFLPESEPSKPDARRSYSEPAPPPPPNLHRSEAPETCGHWEVLYQRCKAAWAAFDSTSWIPFYPPEQTKAIETCIPEITDWLDRVHSRSRIYWLWQKSDAGKDNVLRHIAHRCVPIGPEHVYHLGASFFFPEIPITERAVKKVFIPTLAGELARFLPSYKYALDDICKSGLASQIEQNRLDLQASRLIVQGYDKLPSDEKARPILVLLNGLDRCSTGVYYHILSVMELCIQRLPVCFIVSSRDTVFLRRNVEESSVSSYVTHGVYEVPEVSSTEADSEDIPAGTETLAAEQSPERSGPQ</sequence>
<feature type="region of interest" description="Disordered" evidence="2">
    <location>
        <begin position="437"/>
        <end position="467"/>
    </location>
</feature>
<evidence type="ECO:0000256" key="2">
    <source>
        <dbReference type="SAM" id="MobiDB-lite"/>
    </source>
</evidence>
<proteinExistence type="predicted"/>
<dbReference type="AlphaFoldDB" id="A0A8H5FHK9"/>
<evidence type="ECO:0000256" key="1">
    <source>
        <dbReference type="ARBA" id="ARBA00022737"/>
    </source>
</evidence>
<feature type="compositionally biased region" description="Basic and acidic residues" evidence="2">
    <location>
        <begin position="175"/>
        <end position="185"/>
    </location>
</feature>
<feature type="domain" description="Nephrocystin 3-like N-terminal" evidence="3">
    <location>
        <begin position="244"/>
        <end position="410"/>
    </location>
</feature>
<dbReference type="OrthoDB" id="3068650at2759"/>
<organism evidence="4 5">
    <name type="scientific">Ephemerocybe angulata</name>
    <dbReference type="NCBI Taxonomy" id="980116"/>
    <lineage>
        <taxon>Eukaryota</taxon>
        <taxon>Fungi</taxon>
        <taxon>Dikarya</taxon>
        <taxon>Basidiomycota</taxon>
        <taxon>Agaricomycotina</taxon>
        <taxon>Agaricomycetes</taxon>
        <taxon>Agaricomycetidae</taxon>
        <taxon>Agaricales</taxon>
        <taxon>Agaricineae</taxon>
        <taxon>Psathyrellaceae</taxon>
        <taxon>Ephemerocybe</taxon>
    </lineage>
</organism>
<gene>
    <name evidence="4" type="ORF">D9611_003034</name>
</gene>
<evidence type="ECO:0000313" key="4">
    <source>
        <dbReference type="EMBL" id="KAF5336852.1"/>
    </source>
</evidence>
<protein>
    <recommendedName>
        <fullName evidence="3">Nephrocystin 3-like N-terminal domain-containing protein</fullName>
    </recommendedName>
</protein>
<reference evidence="4 5" key="1">
    <citation type="journal article" date="2020" name="ISME J.">
        <title>Uncovering the hidden diversity of litter-decomposition mechanisms in mushroom-forming fungi.</title>
        <authorList>
            <person name="Floudas D."/>
            <person name="Bentzer J."/>
            <person name="Ahren D."/>
            <person name="Johansson T."/>
            <person name="Persson P."/>
            <person name="Tunlid A."/>
        </authorList>
    </citation>
    <scope>NUCLEOTIDE SEQUENCE [LARGE SCALE GENOMIC DNA]</scope>
    <source>
        <strain evidence="4 5">CBS 175.51</strain>
    </source>
</reference>
<keyword evidence="1" id="KW-0677">Repeat</keyword>
<feature type="compositionally biased region" description="Basic and acidic residues" evidence="2">
    <location>
        <begin position="154"/>
        <end position="163"/>
    </location>
</feature>
<feature type="region of interest" description="Disordered" evidence="2">
    <location>
        <begin position="140"/>
        <end position="200"/>
    </location>
</feature>
<comment type="caution">
    <text evidence="4">The sequence shown here is derived from an EMBL/GenBank/DDBJ whole genome shotgun (WGS) entry which is preliminary data.</text>
</comment>